<evidence type="ECO:0000256" key="1">
    <source>
        <dbReference type="ARBA" id="ARBA00000707"/>
    </source>
</evidence>
<feature type="domain" description="USP" evidence="15">
    <location>
        <begin position="301"/>
        <end position="607"/>
    </location>
</feature>
<evidence type="ECO:0000256" key="6">
    <source>
        <dbReference type="ARBA" id="ARBA00022670"/>
    </source>
</evidence>
<accession>A0AAV4CFG2</accession>
<feature type="region of interest" description="Disordered" evidence="13">
    <location>
        <begin position="74"/>
        <end position="98"/>
    </location>
</feature>
<gene>
    <name evidence="16" type="ORF">PoB_005802600</name>
</gene>
<dbReference type="InterPro" id="IPR024729">
    <property type="entry name" value="USP7_ICP0-binding_dom"/>
</dbReference>
<dbReference type="FunFam" id="3.10.20.90:FF:000064">
    <property type="entry name" value="Putative ubiquitin carboxyl-terminal hydrolase 7"/>
    <property type="match status" value="1"/>
</dbReference>
<dbReference type="GO" id="GO:0031647">
    <property type="term" value="P:regulation of protein stability"/>
    <property type="evidence" value="ECO:0007669"/>
    <property type="project" value="TreeGrafter"/>
</dbReference>
<keyword evidence="17" id="KW-1185">Reference proteome</keyword>
<dbReference type="SUPFAM" id="SSF54001">
    <property type="entry name" value="Cysteine proteinases"/>
    <property type="match status" value="1"/>
</dbReference>
<dbReference type="PROSITE" id="PS00973">
    <property type="entry name" value="USP_2"/>
    <property type="match status" value="1"/>
</dbReference>
<dbReference type="SUPFAM" id="SSF49599">
    <property type="entry name" value="TRAF domain-like"/>
    <property type="match status" value="1"/>
</dbReference>
<dbReference type="GO" id="GO:0005634">
    <property type="term" value="C:nucleus"/>
    <property type="evidence" value="ECO:0007669"/>
    <property type="project" value="UniProtKB-SubCell"/>
</dbReference>
<dbReference type="InterPro" id="IPR001394">
    <property type="entry name" value="Peptidase_C19_UCH"/>
</dbReference>
<dbReference type="FunFam" id="3.90.70.10:FF:000005">
    <property type="entry name" value="Ubiquitin carboxyl-terminal hydrolase 7"/>
    <property type="match status" value="1"/>
</dbReference>
<evidence type="ECO:0000256" key="11">
    <source>
        <dbReference type="ARBA" id="ARBA00031500"/>
    </source>
</evidence>
<dbReference type="GO" id="GO:0016579">
    <property type="term" value="P:protein deubiquitination"/>
    <property type="evidence" value="ECO:0007669"/>
    <property type="project" value="InterPro"/>
</dbReference>
<comment type="catalytic activity">
    <reaction evidence="1">
        <text>Thiol-dependent hydrolysis of ester, thioester, amide, peptide and isopeptide bonds formed by the C-terminal Gly of ubiquitin (a 76-residue protein attached to proteins as an intracellular targeting signal).</text>
        <dbReference type="EC" id="3.4.19.12"/>
    </reaction>
</comment>
<dbReference type="FunFam" id="2.60.210.10:FF:000006">
    <property type="entry name" value="Ubiquitin carboxyl-terminal hydrolase 7"/>
    <property type="match status" value="1"/>
</dbReference>
<dbReference type="Pfam" id="PF22486">
    <property type="entry name" value="MATH_2"/>
    <property type="match status" value="1"/>
</dbReference>
<feature type="non-terminal residue" evidence="16">
    <location>
        <position position="1"/>
    </location>
</feature>
<dbReference type="PANTHER" id="PTHR24006">
    <property type="entry name" value="UBIQUITIN CARBOXYL-TERMINAL HYDROLASE"/>
    <property type="match status" value="1"/>
</dbReference>
<dbReference type="PANTHER" id="PTHR24006:SF644">
    <property type="entry name" value="UBIQUITIN CARBOXYL-TERMINAL HYDROLASE 7"/>
    <property type="match status" value="1"/>
</dbReference>
<keyword evidence="6" id="KW-0645">Protease</keyword>
<evidence type="ECO:0000256" key="8">
    <source>
        <dbReference type="ARBA" id="ARBA00022801"/>
    </source>
</evidence>
<evidence type="ECO:0000256" key="12">
    <source>
        <dbReference type="ARBA" id="ARBA00031508"/>
    </source>
</evidence>
<dbReference type="AlphaFoldDB" id="A0AAV4CFG2"/>
<dbReference type="EC" id="3.4.19.12" evidence="4"/>
<keyword evidence="10" id="KW-0539">Nucleus</keyword>
<dbReference type="InterPro" id="IPR028889">
    <property type="entry name" value="USP"/>
</dbReference>
<comment type="similarity">
    <text evidence="3">Belongs to the peptidase C19 family.</text>
</comment>
<dbReference type="Pfam" id="PF14533">
    <property type="entry name" value="USP7_C2"/>
    <property type="match status" value="1"/>
</dbReference>
<proteinExistence type="inferred from homology"/>
<evidence type="ECO:0000259" key="14">
    <source>
        <dbReference type="PROSITE" id="PS50144"/>
    </source>
</evidence>
<evidence type="ECO:0000256" key="7">
    <source>
        <dbReference type="ARBA" id="ARBA00022786"/>
    </source>
</evidence>
<dbReference type="PROSITE" id="PS50144">
    <property type="entry name" value="MATH"/>
    <property type="match status" value="1"/>
</dbReference>
<organism evidence="16 17">
    <name type="scientific">Plakobranchus ocellatus</name>
    <dbReference type="NCBI Taxonomy" id="259542"/>
    <lineage>
        <taxon>Eukaryota</taxon>
        <taxon>Metazoa</taxon>
        <taxon>Spiralia</taxon>
        <taxon>Lophotrochozoa</taxon>
        <taxon>Mollusca</taxon>
        <taxon>Gastropoda</taxon>
        <taxon>Heterobranchia</taxon>
        <taxon>Euthyneura</taxon>
        <taxon>Panpulmonata</taxon>
        <taxon>Sacoglossa</taxon>
        <taxon>Placobranchoidea</taxon>
        <taxon>Plakobranchidae</taxon>
        <taxon>Plakobranchus</taxon>
    </lineage>
</organism>
<dbReference type="SMART" id="SM00061">
    <property type="entry name" value="MATH"/>
    <property type="match status" value="1"/>
</dbReference>
<evidence type="ECO:0000313" key="16">
    <source>
        <dbReference type="EMBL" id="GFO31521.1"/>
    </source>
</evidence>
<sequence length="1191" mass="137354">LKIDGENLDNLKYANDAVSMAESDEQLQQLFDKAYNLPQASFPFCFQAVCPLIGVESADIGRIASKHAKVTVSQRSLQTPGREKQTVTTPQSNDMSNMMNHVNENEGVKTEVEEMDTDQDGNNCHNATEPQVAVNGDVKPTEEKDEEMEEDESRAEATFRFVVENFSKLEESVLSPPCMVRNLPWKIMAMPRKNQAERGKSFGFFLQCNGESESTSWSCQASAELRMLKWDPEGEPCQRHIQHLFYHKENDWGFSHFIAWQDVLEPSNGYIKDDKIILEVQVTADAPHGVSWDSKKHTGYVGLKNQGATCYMNSLLQTLFFTNKLRRAVYLMPTESDDSTRSVPLALQRVFYELQFSDKPVGTKKLTRSFGWETLDSFMQHDVQELCRVLVDNMESKMKGTCVEGTIPKLFEGKMLSYIKCKHVDYDSKREETFFDIQLNVKGKKNVMESFKEYCTVETLDGDNKYDAGEYGLQESEKGVVFLSFPPVLHLHLMRFMYDPVTDANIKINDRFEFPERLVLDDFLQKKEKTSATYLLHAVLVHSGDNHGGHYVVYINPKGDGRWCKFDDDVVSRCTKSEAVDHNFGGQDDDLTVRHCTNAYMLVYIRESDLSEILEPVSEKDIPDSLTARLNEERKVEALKRKERTEAHLYMNVHALTEDNFCGHQGNDLYDTEKVNYRNFKVKKNVTLEEFMQILAENLKYPVKQIRPWPFHCRQNQTFRPTILDLEADLNKQICDLSEQENPWIIFVETLPPESGLQALPPFDKDSDVLLFLKMYDPRTKSISYVGHLYVPISAKANELVPQLNRKAGFPVTTQLLLYEEVKPNLIEKLGDLSLAMEKLLDELMDGDIIVFQRDEEDLSQYSLPTPKEYFRDLYNQVEVTFCDKSMPNDSGFTLDLNQKMNYDQMANAVASHLGTDPYKLQFFKCQGYRDGPGNPVKCTYEGNLRDLLVFSKPRQPKKLYFQQLDMKINELENKKQFKVLWLNDKMKEERELVLYPNKNGKVQDLLEEAKKQVELSENGSGKLRLLEIISYKILAVQKEDLALDHLLVGGTKTYRIEEIPADEVNMTVDELLIPVAHFQKEMYQTFGIPFLLKIKDGEAFSEVKERIQRKLDISDKDFEKYKFAIVIMGRLEYIPEETQDVRVDLKKFLPHAVQTGVGMQARPWLGLDHVNKTPKRPRYTYLEKAIKIHN</sequence>
<keyword evidence="7" id="KW-0833">Ubl conjugation pathway</keyword>
<dbReference type="Gene3D" id="3.10.20.90">
    <property type="entry name" value="Phosphatidylinositol 3-kinase Catalytic Subunit, Chain A, domain 1"/>
    <property type="match status" value="2"/>
</dbReference>
<evidence type="ECO:0000259" key="15">
    <source>
        <dbReference type="PROSITE" id="PS50235"/>
    </source>
</evidence>
<dbReference type="CDD" id="cd03772">
    <property type="entry name" value="MATH_HAUSP"/>
    <property type="match status" value="1"/>
</dbReference>
<evidence type="ECO:0000256" key="5">
    <source>
        <dbReference type="ARBA" id="ARBA00021393"/>
    </source>
</evidence>
<dbReference type="InterPro" id="IPR029346">
    <property type="entry name" value="USP_C"/>
</dbReference>
<keyword evidence="9" id="KW-0788">Thiol protease</keyword>
<dbReference type="CDD" id="cd02659">
    <property type="entry name" value="peptidase_C19C"/>
    <property type="match status" value="1"/>
</dbReference>
<dbReference type="GO" id="GO:0006508">
    <property type="term" value="P:proteolysis"/>
    <property type="evidence" value="ECO:0007669"/>
    <property type="project" value="UniProtKB-KW"/>
</dbReference>
<evidence type="ECO:0000313" key="17">
    <source>
        <dbReference type="Proteomes" id="UP000735302"/>
    </source>
</evidence>
<dbReference type="Pfam" id="PF00443">
    <property type="entry name" value="UCH"/>
    <property type="match status" value="1"/>
</dbReference>
<feature type="region of interest" description="Disordered" evidence="13">
    <location>
        <begin position="124"/>
        <end position="153"/>
    </location>
</feature>
<protein>
    <recommendedName>
        <fullName evidence="5">Ubiquitin carboxyl-terminal hydrolase 7</fullName>
        <ecNumber evidence="4">3.4.19.12</ecNumber>
    </recommendedName>
    <alternativeName>
        <fullName evidence="12">Ubiquitin thioesterase 7</fullName>
    </alternativeName>
    <alternativeName>
        <fullName evidence="11">Ubiquitin-specific-processing protease 7</fullName>
    </alternativeName>
</protein>
<dbReference type="GO" id="GO:0004843">
    <property type="term" value="F:cysteine-type deubiquitinase activity"/>
    <property type="evidence" value="ECO:0007669"/>
    <property type="project" value="UniProtKB-EC"/>
</dbReference>
<dbReference type="PROSITE" id="PS00972">
    <property type="entry name" value="USP_1"/>
    <property type="match status" value="1"/>
</dbReference>
<evidence type="ECO:0000256" key="13">
    <source>
        <dbReference type="SAM" id="MobiDB-lite"/>
    </source>
</evidence>
<comment type="caution">
    <text evidence="16">The sequence shown here is derived from an EMBL/GenBank/DDBJ whole genome shotgun (WGS) entry which is preliminary data.</text>
</comment>
<evidence type="ECO:0000256" key="9">
    <source>
        <dbReference type="ARBA" id="ARBA00022807"/>
    </source>
</evidence>
<dbReference type="EMBL" id="BLXT01006392">
    <property type="protein sequence ID" value="GFO31521.1"/>
    <property type="molecule type" value="Genomic_DNA"/>
</dbReference>
<dbReference type="InterPro" id="IPR008974">
    <property type="entry name" value="TRAF-like"/>
</dbReference>
<evidence type="ECO:0000256" key="10">
    <source>
        <dbReference type="ARBA" id="ARBA00023242"/>
    </source>
</evidence>
<name>A0AAV4CFG2_9GAST</name>
<dbReference type="Proteomes" id="UP000735302">
    <property type="component" value="Unassembled WGS sequence"/>
</dbReference>
<dbReference type="GO" id="GO:0005829">
    <property type="term" value="C:cytosol"/>
    <property type="evidence" value="ECO:0007669"/>
    <property type="project" value="TreeGrafter"/>
</dbReference>
<feature type="compositionally biased region" description="Acidic residues" evidence="13">
    <location>
        <begin position="143"/>
        <end position="153"/>
    </location>
</feature>
<dbReference type="InterPro" id="IPR050164">
    <property type="entry name" value="Peptidase_C19"/>
</dbReference>
<evidence type="ECO:0000256" key="3">
    <source>
        <dbReference type="ARBA" id="ARBA00009085"/>
    </source>
</evidence>
<dbReference type="InterPro" id="IPR002083">
    <property type="entry name" value="MATH/TRAF_dom"/>
</dbReference>
<dbReference type="PROSITE" id="PS50235">
    <property type="entry name" value="USP_3"/>
    <property type="match status" value="1"/>
</dbReference>
<reference evidence="16 17" key="1">
    <citation type="journal article" date="2021" name="Elife">
        <title>Chloroplast acquisition without the gene transfer in kleptoplastic sea slugs, Plakobranchus ocellatus.</title>
        <authorList>
            <person name="Maeda T."/>
            <person name="Takahashi S."/>
            <person name="Yoshida T."/>
            <person name="Shimamura S."/>
            <person name="Takaki Y."/>
            <person name="Nagai Y."/>
            <person name="Toyoda A."/>
            <person name="Suzuki Y."/>
            <person name="Arimoto A."/>
            <person name="Ishii H."/>
            <person name="Satoh N."/>
            <person name="Nishiyama T."/>
            <person name="Hasebe M."/>
            <person name="Maruyama T."/>
            <person name="Minagawa J."/>
            <person name="Obokata J."/>
            <person name="Shigenobu S."/>
        </authorList>
    </citation>
    <scope>NUCLEOTIDE SEQUENCE [LARGE SCALE GENOMIC DNA]</scope>
</reference>
<feature type="compositionally biased region" description="Polar residues" evidence="13">
    <location>
        <begin position="86"/>
        <end position="98"/>
    </location>
</feature>
<comment type="subcellular location">
    <subcellularLocation>
        <location evidence="2">Nucleus</location>
    </subcellularLocation>
</comment>
<dbReference type="Gene3D" id="2.60.210.10">
    <property type="entry name" value="Apoptosis, Tumor Necrosis Factor Receptor Associated Protein 2, Chain A"/>
    <property type="match status" value="1"/>
</dbReference>
<dbReference type="InterPro" id="IPR018200">
    <property type="entry name" value="USP_CS"/>
</dbReference>
<evidence type="ECO:0000256" key="4">
    <source>
        <dbReference type="ARBA" id="ARBA00012759"/>
    </source>
</evidence>
<keyword evidence="8 16" id="KW-0378">Hydrolase</keyword>
<dbReference type="InterPro" id="IPR038765">
    <property type="entry name" value="Papain-like_cys_pep_sf"/>
</dbReference>
<evidence type="ECO:0000256" key="2">
    <source>
        <dbReference type="ARBA" id="ARBA00004123"/>
    </source>
</evidence>
<dbReference type="Gene3D" id="3.90.70.10">
    <property type="entry name" value="Cysteine proteinases"/>
    <property type="match status" value="1"/>
</dbReference>
<feature type="domain" description="MATH" evidence="14">
    <location>
        <begin position="156"/>
        <end position="282"/>
    </location>
</feature>
<dbReference type="Pfam" id="PF12436">
    <property type="entry name" value="USP7_ICP0_bdg"/>
    <property type="match status" value="1"/>
</dbReference>